<evidence type="ECO:0000313" key="1">
    <source>
        <dbReference type="EMBL" id="GAG76764.1"/>
    </source>
</evidence>
<dbReference type="AlphaFoldDB" id="X1A4S4"/>
<feature type="non-terminal residue" evidence="1">
    <location>
        <position position="1"/>
    </location>
</feature>
<reference evidence="1" key="1">
    <citation type="journal article" date="2014" name="Front. Microbiol.">
        <title>High frequency of phylogenetically diverse reductive dehalogenase-homologous genes in deep subseafloor sedimentary metagenomes.</title>
        <authorList>
            <person name="Kawai M."/>
            <person name="Futagami T."/>
            <person name="Toyoda A."/>
            <person name="Takaki Y."/>
            <person name="Nishi S."/>
            <person name="Hori S."/>
            <person name="Arai W."/>
            <person name="Tsubouchi T."/>
            <person name="Morono Y."/>
            <person name="Uchiyama I."/>
            <person name="Ito T."/>
            <person name="Fujiyama A."/>
            <person name="Inagaki F."/>
            <person name="Takami H."/>
        </authorList>
    </citation>
    <scope>NUCLEOTIDE SEQUENCE</scope>
    <source>
        <strain evidence="1">Expedition CK06-06</strain>
    </source>
</reference>
<comment type="caution">
    <text evidence="1">The sequence shown here is derived from an EMBL/GenBank/DDBJ whole genome shotgun (WGS) entry which is preliminary data.</text>
</comment>
<protein>
    <submittedName>
        <fullName evidence="1">Uncharacterized protein</fullName>
    </submittedName>
</protein>
<gene>
    <name evidence="1" type="ORF">S01H4_29142</name>
</gene>
<proteinExistence type="predicted"/>
<name>X1A4S4_9ZZZZ</name>
<accession>X1A4S4</accession>
<dbReference type="EMBL" id="BART01014741">
    <property type="protein sequence ID" value="GAG76764.1"/>
    <property type="molecule type" value="Genomic_DNA"/>
</dbReference>
<organism evidence="1">
    <name type="scientific">marine sediment metagenome</name>
    <dbReference type="NCBI Taxonomy" id="412755"/>
    <lineage>
        <taxon>unclassified sequences</taxon>
        <taxon>metagenomes</taxon>
        <taxon>ecological metagenomes</taxon>
    </lineage>
</organism>
<sequence length="62" mass="6521">EILAMVCDGVSGDDVACSGLEYNSIPGVCGDGIFSDDVVFTKFENNTLIIVNDSISRHAVVV</sequence>